<dbReference type="NCBIfam" id="NF010181">
    <property type="entry name" value="PRK13660.1"/>
    <property type="match status" value="1"/>
</dbReference>
<dbReference type="eggNOG" id="COG4474">
    <property type="taxonomic scope" value="Bacteria"/>
</dbReference>
<organism evidence="2 3">
    <name type="scientific">Secundilactobacillus oryzae JCM 18671</name>
    <dbReference type="NCBI Taxonomy" id="1291743"/>
    <lineage>
        <taxon>Bacteria</taxon>
        <taxon>Bacillati</taxon>
        <taxon>Bacillota</taxon>
        <taxon>Bacilli</taxon>
        <taxon>Lactobacillales</taxon>
        <taxon>Lactobacillaceae</taxon>
        <taxon>Secundilactobacillus</taxon>
    </lineage>
</organism>
<evidence type="ECO:0000313" key="2">
    <source>
        <dbReference type="EMBL" id="GAK47875.1"/>
    </source>
</evidence>
<dbReference type="RefSeq" id="WP_034527692.1">
    <property type="nucleotide sequence ID" value="NZ_BBAZ01000014.1"/>
</dbReference>
<dbReference type="SUPFAM" id="SSF102405">
    <property type="entry name" value="MCP/YpsA-like"/>
    <property type="match status" value="1"/>
</dbReference>
<gene>
    <name evidence="2" type="ORF">LOSG293_140140</name>
</gene>
<proteinExistence type="inferred from homology"/>
<protein>
    <recommendedName>
        <fullName evidence="1">UPF0398 protein LOSG293_140140</fullName>
    </recommendedName>
</protein>
<evidence type="ECO:0000313" key="3">
    <source>
        <dbReference type="Proteomes" id="UP000028700"/>
    </source>
</evidence>
<dbReference type="InterPro" id="IPR010697">
    <property type="entry name" value="YspA"/>
</dbReference>
<dbReference type="Proteomes" id="UP000028700">
    <property type="component" value="Unassembled WGS sequence"/>
</dbReference>
<dbReference type="Gene3D" id="3.40.50.450">
    <property type="match status" value="1"/>
</dbReference>
<accession>A0A081BIK7</accession>
<dbReference type="PANTHER" id="PTHR38440">
    <property type="entry name" value="UPF0398 PROTEIN YPSA"/>
    <property type="match status" value="1"/>
</dbReference>
<dbReference type="EMBL" id="BBJM01000014">
    <property type="protein sequence ID" value="GAK47875.1"/>
    <property type="molecule type" value="Genomic_DNA"/>
</dbReference>
<dbReference type="OrthoDB" id="2301957at2"/>
<dbReference type="PIRSF" id="PIRSF021290">
    <property type="entry name" value="DUF1273"/>
    <property type="match status" value="1"/>
</dbReference>
<sequence length="189" mass="21969">MSRLWLTGYRNYELGVFGNEDPKLKVIHYALKNYLKESIETGVTWLITGGQLGIEQWAIEAGAELKSEYPEFKIAMMLPFKDFGSNWNETNQAKLAQVKLQADFVDSVSASPYESPQQLRNYQTFMLSHTERAALVYDIEKEGKPEYDYQVIKKYMAQQQYELALLDFDWLQEMATEYQENLNNGFQGD</sequence>
<dbReference type="HAMAP" id="MF_01575">
    <property type="entry name" value="UPF0398"/>
    <property type="match status" value="1"/>
</dbReference>
<dbReference type="PANTHER" id="PTHR38440:SF1">
    <property type="entry name" value="UPF0398 PROTEIN SPR0331"/>
    <property type="match status" value="1"/>
</dbReference>
<evidence type="ECO:0000256" key="1">
    <source>
        <dbReference type="HAMAP-Rule" id="MF_01575"/>
    </source>
</evidence>
<dbReference type="STRING" id="1291743.LOSG293_140140"/>
<comment type="similarity">
    <text evidence="1">Belongs to the UPF0398 family.</text>
</comment>
<name>A0A081BIK7_9LACO</name>
<dbReference type="Pfam" id="PF06908">
    <property type="entry name" value="YpsA"/>
    <property type="match status" value="1"/>
</dbReference>
<comment type="caution">
    <text evidence="2">The sequence shown here is derived from an EMBL/GenBank/DDBJ whole genome shotgun (WGS) entry which is preliminary data.</text>
</comment>
<reference evidence="2" key="1">
    <citation type="journal article" date="2014" name="Genome Announc.">
        <title>Draft Genome Sequence of Lactobacillus oryzae Strain SG293T.</title>
        <authorList>
            <person name="Tanizawa Y."/>
            <person name="Fujisawa T."/>
            <person name="Mochizuki T."/>
            <person name="Kaminuma E."/>
            <person name="Nakamura Y."/>
            <person name="Tohno M."/>
        </authorList>
    </citation>
    <scope>NUCLEOTIDE SEQUENCE [LARGE SCALE GENOMIC DNA]</scope>
    <source>
        <strain evidence="2">SG293</strain>
    </source>
</reference>
<dbReference type="AlphaFoldDB" id="A0A081BIK7"/>
<keyword evidence="3" id="KW-1185">Reference proteome</keyword>